<feature type="coiled-coil region" evidence="9">
    <location>
        <begin position="301"/>
        <end position="328"/>
    </location>
</feature>
<dbReference type="SUPFAM" id="SSF54768">
    <property type="entry name" value="dsRNA-binding domain-like"/>
    <property type="match status" value="1"/>
</dbReference>
<dbReference type="InterPro" id="IPR037069">
    <property type="entry name" value="AcylCoA_DH/ox_N_sf"/>
</dbReference>
<evidence type="ECO:0000259" key="12">
    <source>
        <dbReference type="PROSITE" id="PS50142"/>
    </source>
</evidence>
<keyword evidence="10" id="KW-0732">Signal</keyword>
<dbReference type="Gene3D" id="1.10.1520.10">
    <property type="entry name" value="Ribonuclease III domain"/>
    <property type="match status" value="1"/>
</dbReference>
<dbReference type="Proteomes" id="UP001300502">
    <property type="component" value="Unassembled WGS sequence"/>
</dbReference>
<dbReference type="FunFam" id="1.10.1520.10:FF:000001">
    <property type="entry name" value="Ribonuclease 3"/>
    <property type="match status" value="1"/>
</dbReference>
<feature type="chain" id="PRO_5043743046" description="ribonuclease III" evidence="10">
    <location>
        <begin position="20"/>
        <end position="704"/>
    </location>
</feature>
<evidence type="ECO:0000256" key="7">
    <source>
        <dbReference type="ARBA" id="ARBA00022884"/>
    </source>
</evidence>
<comment type="similarity">
    <text evidence="2">Belongs to the ribonuclease III family.</text>
</comment>
<sequence>MMWLFVSCRYLWLLSSSTSSLLLRNNKWCSKWSHVFRPHRNHCPLYSFRPYQRKSTLASLNENTIHRIEEQIGYSFRNKHLLRLAFIHASVHYDMETWDKITESTKTDLANNERLEFLGDGIFNFLIAEFLFTWFPQLDEGGLSEMRSCLVSRKACEKYFEKLQLVEYLVVKKGFEKLKNTTSVLAGALEAVIGAIYLDGGFESARKFIYVRLGETMLDMLRDPPRNYKSLLQEYVNSHNQQVEYVQLSCKGPSHQREFIYRVVVDQQIIGQGQGVSKKEAQQKAAKEALAYFGVLEKQEEECLQDLLEKAREKIQQWEQVEEKQSGQQQQKQHFDSFWSLVNPKKDWNVQSWNSFQHLMHRKYKNMRTIQASIAVKNILFPLASTFDQNGTFARESYIRCQLEAIPAAVVPSKYGGEDISMLECLQVLIELSSGCTSTAYGLAHHFAAVGFLRDWSLSYASPVVEDLFWEVALRQSFCYAVMPPLISKSNPLIVLEDKIQGMAQQVVAGPLIDFFITFPRIKRNDDQEEEKTSSVGMFLVPKSSTKVHKWVTDNRNEVGLRASGLSSIVFHYQGGQWIARNESEISLAVLLCKTWHLACMNAVYIGLAKAAIEQVKENEHMYCIEYLQLESGLMSIVKGWNQVTWLEQRHAICDMLERYYLTIVPQVRRLVRTCYEKYPENAHLERLNRDCNVGLFMEELLWS</sequence>
<keyword evidence="5" id="KW-0255">Endonuclease</keyword>
<feature type="signal peptide" evidence="10">
    <location>
        <begin position="1"/>
        <end position="19"/>
    </location>
</feature>
<feature type="domain" description="DRBM" evidence="11">
    <location>
        <begin position="227"/>
        <end position="295"/>
    </location>
</feature>
<evidence type="ECO:0000256" key="4">
    <source>
        <dbReference type="ARBA" id="ARBA00022722"/>
    </source>
</evidence>
<dbReference type="GO" id="GO:0003725">
    <property type="term" value="F:double-stranded RNA binding"/>
    <property type="evidence" value="ECO:0007669"/>
    <property type="project" value="TreeGrafter"/>
</dbReference>
<keyword evidence="7 8" id="KW-0694">RNA-binding</keyword>
<keyword evidence="6" id="KW-0378">Hydrolase</keyword>
<keyword evidence="4" id="KW-0540">Nuclease</keyword>
<protein>
    <recommendedName>
        <fullName evidence="3">ribonuclease III</fullName>
        <ecNumber evidence="3">3.1.26.3</ecNumber>
    </recommendedName>
</protein>
<evidence type="ECO:0000313" key="14">
    <source>
        <dbReference type="Proteomes" id="UP001300502"/>
    </source>
</evidence>
<evidence type="ECO:0000256" key="9">
    <source>
        <dbReference type="SAM" id="Coils"/>
    </source>
</evidence>
<dbReference type="PANTHER" id="PTHR11207">
    <property type="entry name" value="RIBONUCLEASE III"/>
    <property type="match status" value="1"/>
</dbReference>
<dbReference type="GO" id="GO:0010468">
    <property type="term" value="P:regulation of gene expression"/>
    <property type="evidence" value="ECO:0007669"/>
    <property type="project" value="TreeGrafter"/>
</dbReference>
<evidence type="ECO:0000256" key="3">
    <source>
        <dbReference type="ARBA" id="ARBA00012177"/>
    </source>
</evidence>
<evidence type="ECO:0000256" key="2">
    <source>
        <dbReference type="ARBA" id="ARBA00010183"/>
    </source>
</evidence>
<gene>
    <name evidence="13" type="ORF">GAYE_HPEPCTG121G0118</name>
</gene>
<evidence type="ECO:0000313" key="13">
    <source>
        <dbReference type="EMBL" id="KAK4522239.1"/>
    </source>
</evidence>
<dbReference type="InterPro" id="IPR009100">
    <property type="entry name" value="AcylCoA_DH/oxidase_NM_dom_sf"/>
</dbReference>
<comment type="caution">
    <text evidence="13">The sequence shown here is derived from an EMBL/GenBank/DDBJ whole genome shotgun (WGS) entry which is preliminary data.</text>
</comment>
<evidence type="ECO:0000256" key="5">
    <source>
        <dbReference type="ARBA" id="ARBA00022759"/>
    </source>
</evidence>
<dbReference type="EMBL" id="JANCYU010000002">
    <property type="protein sequence ID" value="KAK4522239.1"/>
    <property type="molecule type" value="Genomic_DNA"/>
</dbReference>
<proteinExistence type="inferred from homology"/>
<dbReference type="SUPFAM" id="SSF69065">
    <property type="entry name" value="RNase III domain-like"/>
    <property type="match status" value="1"/>
</dbReference>
<dbReference type="GO" id="GO:0006364">
    <property type="term" value="P:rRNA processing"/>
    <property type="evidence" value="ECO:0007669"/>
    <property type="project" value="InterPro"/>
</dbReference>
<reference evidence="13 14" key="1">
    <citation type="submission" date="2022-07" db="EMBL/GenBank/DDBJ databases">
        <title>Genome-wide signatures of adaptation to extreme environments.</title>
        <authorList>
            <person name="Cho C.H."/>
            <person name="Yoon H.S."/>
        </authorList>
    </citation>
    <scope>NUCLEOTIDE SEQUENCE [LARGE SCALE GENOMIC DNA]</scope>
    <source>
        <strain evidence="13 14">108.79 E11</strain>
    </source>
</reference>
<dbReference type="GO" id="GO:0050660">
    <property type="term" value="F:flavin adenine dinucleotide binding"/>
    <property type="evidence" value="ECO:0007669"/>
    <property type="project" value="InterPro"/>
</dbReference>
<dbReference type="EC" id="3.1.26.3" evidence="3"/>
<organism evidence="13 14">
    <name type="scientific">Galdieria yellowstonensis</name>
    <dbReference type="NCBI Taxonomy" id="3028027"/>
    <lineage>
        <taxon>Eukaryota</taxon>
        <taxon>Rhodophyta</taxon>
        <taxon>Bangiophyceae</taxon>
        <taxon>Galdieriales</taxon>
        <taxon>Galdieriaceae</taxon>
        <taxon>Galdieria</taxon>
    </lineage>
</organism>
<dbReference type="SMART" id="SM00358">
    <property type="entry name" value="DSRM"/>
    <property type="match status" value="1"/>
</dbReference>
<dbReference type="GO" id="GO:0034963">
    <property type="term" value="P:box C/D sno(s)RNA processing"/>
    <property type="evidence" value="ECO:0007669"/>
    <property type="project" value="UniProtKB-ARBA"/>
</dbReference>
<dbReference type="Gene3D" id="1.10.540.10">
    <property type="entry name" value="Acyl-CoA dehydrogenase/oxidase, N-terminal domain"/>
    <property type="match status" value="1"/>
</dbReference>
<dbReference type="GO" id="GO:0030847">
    <property type="term" value="P:termination of RNA polymerase II transcription, exosome-dependent"/>
    <property type="evidence" value="ECO:0007669"/>
    <property type="project" value="UniProtKB-ARBA"/>
</dbReference>
<dbReference type="PANTHER" id="PTHR11207:SF0">
    <property type="entry name" value="RIBONUCLEASE 3"/>
    <property type="match status" value="1"/>
</dbReference>
<evidence type="ECO:0000256" key="6">
    <source>
        <dbReference type="ARBA" id="ARBA00022801"/>
    </source>
</evidence>
<dbReference type="SUPFAM" id="SSF56645">
    <property type="entry name" value="Acyl-CoA dehydrogenase NM domain-like"/>
    <property type="match status" value="1"/>
</dbReference>
<dbReference type="PROSITE" id="PS50142">
    <property type="entry name" value="RNASE_3_2"/>
    <property type="match status" value="1"/>
</dbReference>
<dbReference type="PROSITE" id="PS50137">
    <property type="entry name" value="DS_RBD"/>
    <property type="match status" value="1"/>
</dbReference>
<dbReference type="GO" id="GO:0034475">
    <property type="term" value="P:U4 snRNA 3'-end processing"/>
    <property type="evidence" value="ECO:0007669"/>
    <property type="project" value="UniProtKB-ARBA"/>
</dbReference>
<dbReference type="GO" id="GO:0004525">
    <property type="term" value="F:ribonuclease III activity"/>
    <property type="evidence" value="ECO:0007669"/>
    <property type="project" value="UniProtKB-EC"/>
</dbReference>
<dbReference type="AlphaFoldDB" id="A0AAV9I5S7"/>
<dbReference type="InterPro" id="IPR036389">
    <property type="entry name" value="RNase_III_sf"/>
</dbReference>
<keyword evidence="14" id="KW-1185">Reference proteome</keyword>
<keyword evidence="9" id="KW-0175">Coiled coil</keyword>
<dbReference type="Pfam" id="PF14622">
    <property type="entry name" value="Ribonucleas_3_3"/>
    <property type="match status" value="1"/>
</dbReference>
<evidence type="ECO:0000259" key="11">
    <source>
        <dbReference type="PROSITE" id="PS50137"/>
    </source>
</evidence>
<comment type="catalytic activity">
    <reaction evidence="1">
        <text>Endonucleolytic cleavage to 5'-phosphomonoester.</text>
        <dbReference type="EC" id="3.1.26.3"/>
    </reaction>
</comment>
<dbReference type="GO" id="GO:0016627">
    <property type="term" value="F:oxidoreductase activity, acting on the CH-CH group of donors"/>
    <property type="evidence" value="ECO:0007669"/>
    <property type="project" value="InterPro"/>
</dbReference>
<dbReference type="PROSITE" id="PS00517">
    <property type="entry name" value="RNASE_3_1"/>
    <property type="match status" value="1"/>
</dbReference>
<dbReference type="CDD" id="cd10845">
    <property type="entry name" value="DSRM_RNAse_III_family"/>
    <property type="match status" value="1"/>
</dbReference>
<evidence type="ECO:0000256" key="10">
    <source>
        <dbReference type="SAM" id="SignalP"/>
    </source>
</evidence>
<dbReference type="Pfam" id="PF00035">
    <property type="entry name" value="dsrm"/>
    <property type="match status" value="1"/>
</dbReference>
<evidence type="ECO:0000256" key="1">
    <source>
        <dbReference type="ARBA" id="ARBA00000109"/>
    </source>
</evidence>
<name>A0AAV9I5S7_9RHOD</name>
<dbReference type="SMART" id="SM00535">
    <property type="entry name" value="RIBOc"/>
    <property type="match status" value="1"/>
</dbReference>
<dbReference type="NCBIfam" id="TIGR02191">
    <property type="entry name" value="RNaseIII"/>
    <property type="match status" value="1"/>
</dbReference>
<accession>A0AAV9I5S7</accession>
<evidence type="ECO:0000256" key="8">
    <source>
        <dbReference type="PROSITE-ProRule" id="PRU00266"/>
    </source>
</evidence>
<feature type="domain" description="RNase III" evidence="12">
    <location>
        <begin position="65"/>
        <end position="201"/>
    </location>
</feature>
<dbReference type="InterPro" id="IPR000999">
    <property type="entry name" value="RNase_III_dom"/>
</dbReference>
<dbReference type="Gene3D" id="3.30.160.20">
    <property type="match status" value="1"/>
</dbReference>
<dbReference type="InterPro" id="IPR014720">
    <property type="entry name" value="dsRBD_dom"/>
</dbReference>
<dbReference type="InterPro" id="IPR011907">
    <property type="entry name" value="RNase_III"/>
</dbReference>
<dbReference type="CDD" id="cd00593">
    <property type="entry name" value="RIBOc"/>
    <property type="match status" value="1"/>
</dbReference>
<dbReference type="HAMAP" id="MF_00104">
    <property type="entry name" value="RNase_III"/>
    <property type="match status" value="1"/>
</dbReference>